<dbReference type="InterPro" id="IPR013783">
    <property type="entry name" value="Ig-like_fold"/>
</dbReference>
<evidence type="ECO:0000313" key="2">
    <source>
        <dbReference type="Proteomes" id="UP000600918"/>
    </source>
</evidence>
<accession>A0A834UA55</accession>
<dbReference type="SUPFAM" id="SSF48726">
    <property type="entry name" value="Immunoglobulin"/>
    <property type="match status" value="1"/>
</dbReference>
<comment type="caution">
    <text evidence="1">The sequence shown here is derived from an EMBL/GenBank/DDBJ whole genome shotgun (WGS) entry which is preliminary data.</text>
</comment>
<dbReference type="Gene3D" id="2.60.40.10">
    <property type="entry name" value="Immunoglobulins"/>
    <property type="match status" value="1"/>
</dbReference>
<sequence length="164" mass="18783">MEEGANSTLSIARVGPADSGNYTCMLTTMPDQPATVHVHVLNDTSIALSSHRESHLRIKVAVFECIPRCFRRKPSRVASWWFARHSSGRLEFSATLSPRHSRMASGAEMKTRQCSLRPSQRHSHCRKLNYRASLLQRGLHLSELQWENLPSGWNCFERLVREQR</sequence>
<reference evidence="1" key="1">
    <citation type="journal article" date="2020" name="G3 (Bethesda)">
        <title>High-Quality Assemblies for Three Invasive Social Wasps from the &lt;i&gt;Vespula&lt;/i&gt; Genus.</title>
        <authorList>
            <person name="Harrop T.W.R."/>
            <person name="Guhlin J."/>
            <person name="McLaughlin G.M."/>
            <person name="Permina E."/>
            <person name="Stockwell P."/>
            <person name="Gilligan J."/>
            <person name="Le Lec M.F."/>
            <person name="Gruber M.A.M."/>
            <person name="Quinn O."/>
            <person name="Lovegrove M."/>
            <person name="Duncan E.J."/>
            <person name="Remnant E.J."/>
            <person name="Van Eeckhoven J."/>
            <person name="Graham B."/>
            <person name="Knapp R.A."/>
            <person name="Langford K.W."/>
            <person name="Kronenberg Z."/>
            <person name="Press M.O."/>
            <person name="Eacker S.M."/>
            <person name="Wilson-Rankin E.E."/>
            <person name="Purcell J."/>
            <person name="Lester P.J."/>
            <person name="Dearden P.K."/>
        </authorList>
    </citation>
    <scope>NUCLEOTIDE SEQUENCE</scope>
    <source>
        <strain evidence="1">Volc-1</strain>
    </source>
</reference>
<proteinExistence type="predicted"/>
<dbReference type="Proteomes" id="UP000600918">
    <property type="component" value="Unassembled WGS sequence"/>
</dbReference>
<keyword evidence="2" id="KW-1185">Reference proteome</keyword>
<dbReference type="InterPro" id="IPR036179">
    <property type="entry name" value="Ig-like_dom_sf"/>
</dbReference>
<gene>
    <name evidence="1" type="ORF">H0235_007790</name>
</gene>
<dbReference type="EMBL" id="JACSDY010000006">
    <property type="protein sequence ID" value="KAF7425352.1"/>
    <property type="molecule type" value="Genomic_DNA"/>
</dbReference>
<name>A0A834UA55_VESPE</name>
<evidence type="ECO:0000313" key="1">
    <source>
        <dbReference type="EMBL" id="KAF7425352.1"/>
    </source>
</evidence>
<organism evidence="1 2">
    <name type="scientific">Vespula pensylvanica</name>
    <name type="common">Western yellow jacket</name>
    <name type="synonym">Wasp</name>
    <dbReference type="NCBI Taxonomy" id="30213"/>
    <lineage>
        <taxon>Eukaryota</taxon>
        <taxon>Metazoa</taxon>
        <taxon>Ecdysozoa</taxon>
        <taxon>Arthropoda</taxon>
        <taxon>Hexapoda</taxon>
        <taxon>Insecta</taxon>
        <taxon>Pterygota</taxon>
        <taxon>Neoptera</taxon>
        <taxon>Endopterygota</taxon>
        <taxon>Hymenoptera</taxon>
        <taxon>Apocrita</taxon>
        <taxon>Aculeata</taxon>
        <taxon>Vespoidea</taxon>
        <taxon>Vespidae</taxon>
        <taxon>Vespinae</taxon>
        <taxon>Vespula</taxon>
    </lineage>
</organism>
<dbReference type="AlphaFoldDB" id="A0A834UA55"/>
<protein>
    <recommendedName>
        <fullName evidence="3">Ig-like domain-containing protein</fullName>
    </recommendedName>
</protein>
<evidence type="ECO:0008006" key="3">
    <source>
        <dbReference type="Google" id="ProtNLM"/>
    </source>
</evidence>